<dbReference type="InterPro" id="IPR050814">
    <property type="entry name" value="Myo-inositol_Transporter"/>
</dbReference>
<keyword evidence="5 7" id="KW-0472">Membrane</keyword>
<protein>
    <submittedName>
        <fullName evidence="8">MFS transporter</fullName>
    </submittedName>
</protein>
<dbReference type="Gene3D" id="1.20.1250.20">
    <property type="entry name" value="MFS general substrate transporter like domains"/>
    <property type="match status" value="1"/>
</dbReference>
<dbReference type="EMBL" id="AP018515">
    <property type="protein sequence ID" value="BBC80170.1"/>
    <property type="molecule type" value="Genomic_DNA"/>
</dbReference>
<dbReference type="PANTHER" id="PTHR48020">
    <property type="entry name" value="PROTON MYO-INOSITOL COTRANSPORTER"/>
    <property type="match status" value="1"/>
</dbReference>
<evidence type="ECO:0000313" key="8">
    <source>
        <dbReference type="EMBL" id="BBC80170.1"/>
    </source>
</evidence>
<dbReference type="Proteomes" id="UP000270034">
    <property type="component" value="Chromosome"/>
</dbReference>
<accession>A0A2Z5ZHU0</accession>
<evidence type="ECO:0000256" key="3">
    <source>
        <dbReference type="ARBA" id="ARBA00022692"/>
    </source>
</evidence>
<dbReference type="GO" id="GO:0005366">
    <property type="term" value="F:myo-inositol:proton symporter activity"/>
    <property type="evidence" value="ECO:0007669"/>
    <property type="project" value="TreeGrafter"/>
</dbReference>
<name>A0A2Z5ZHU0_9PROT</name>
<dbReference type="SUPFAM" id="SSF103473">
    <property type="entry name" value="MFS general substrate transporter"/>
    <property type="match status" value="1"/>
</dbReference>
<comment type="subcellular location">
    <subcellularLocation>
        <location evidence="1">Membrane</location>
    </subcellularLocation>
</comment>
<evidence type="ECO:0000256" key="5">
    <source>
        <dbReference type="ARBA" id="ARBA00023136"/>
    </source>
</evidence>
<dbReference type="InterPro" id="IPR036259">
    <property type="entry name" value="MFS_trans_sf"/>
</dbReference>
<keyword evidence="3 7" id="KW-0812">Transmembrane</keyword>
<evidence type="ECO:0000256" key="2">
    <source>
        <dbReference type="ARBA" id="ARBA00022448"/>
    </source>
</evidence>
<evidence type="ECO:0000256" key="4">
    <source>
        <dbReference type="ARBA" id="ARBA00022989"/>
    </source>
</evidence>
<reference evidence="8 9" key="1">
    <citation type="submission" date="2018-02" db="EMBL/GenBank/DDBJ databases">
        <title>Acetobacter orientalis genome.</title>
        <authorList>
            <person name="Nakashima N."/>
            <person name="Tamura T."/>
        </authorList>
    </citation>
    <scope>NUCLEOTIDE SEQUENCE [LARGE SCALE GENOMIC DNA]</scope>
    <source>
        <strain evidence="8 9">FAN1</strain>
    </source>
</reference>
<dbReference type="GO" id="GO:0016324">
    <property type="term" value="C:apical plasma membrane"/>
    <property type="evidence" value="ECO:0007669"/>
    <property type="project" value="TreeGrafter"/>
</dbReference>
<evidence type="ECO:0000256" key="6">
    <source>
        <dbReference type="SAM" id="MobiDB-lite"/>
    </source>
</evidence>
<evidence type="ECO:0000313" key="9">
    <source>
        <dbReference type="Proteomes" id="UP000270034"/>
    </source>
</evidence>
<feature type="transmembrane region" description="Helical" evidence="7">
    <location>
        <begin position="24"/>
        <end position="42"/>
    </location>
</feature>
<dbReference type="Pfam" id="PF00083">
    <property type="entry name" value="Sugar_tr"/>
    <property type="match status" value="1"/>
</dbReference>
<proteinExistence type="predicted"/>
<dbReference type="AlphaFoldDB" id="A0A2Z5ZHU0"/>
<evidence type="ECO:0000256" key="1">
    <source>
        <dbReference type="ARBA" id="ARBA00004370"/>
    </source>
</evidence>
<evidence type="ECO:0000256" key="7">
    <source>
        <dbReference type="SAM" id="Phobius"/>
    </source>
</evidence>
<feature type="region of interest" description="Disordered" evidence="6">
    <location>
        <begin position="63"/>
        <end position="90"/>
    </location>
</feature>
<sequence length="90" mass="9637">MGADLLVTATALTLVQLVTLGGTMWVYAGVNLASVIFVYFFVPETSGATLEDIEIALRRGEFTPRRGEDPSIASYVDEDEEEGSQVAAHG</sequence>
<dbReference type="InterPro" id="IPR005828">
    <property type="entry name" value="MFS_sugar_transport-like"/>
</dbReference>
<dbReference type="KEGG" id="aot:AcetOri_orf02729"/>
<keyword evidence="4 7" id="KW-1133">Transmembrane helix</keyword>
<gene>
    <name evidence="8" type="ORF">AcetOrient_orf02729</name>
</gene>
<keyword evidence="2" id="KW-0813">Transport</keyword>
<dbReference type="PANTHER" id="PTHR48020:SF12">
    <property type="entry name" value="PROTON MYO-INOSITOL COTRANSPORTER"/>
    <property type="match status" value="1"/>
</dbReference>
<organism evidence="8 9">
    <name type="scientific">Acetobacter orientalis</name>
    <dbReference type="NCBI Taxonomy" id="146474"/>
    <lineage>
        <taxon>Bacteria</taxon>
        <taxon>Pseudomonadati</taxon>
        <taxon>Pseudomonadota</taxon>
        <taxon>Alphaproteobacteria</taxon>
        <taxon>Acetobacterales</taxon>
        <taxon>Acetobacteraceae</taxon>
        <taxon>Acetobacter</taxon>
    </lineage>
</organism>